<keyword evidence="3 6" id="KW-0812">Transmembrane</keyword>
<proteinExistence type="predicted"/>
<gene>
    <name evidence="7" type="ORF">EDM56_11805</name>
</gene>
<keyword evidence="5 6" id="KW-0472">Membrane</keyword>
<evidence type="ECO:0000256" key="5">
    <source>
        <dbReference type="ARBA" id="ARBA00023136"/>
    </source>
</evidence>
<evidence type="ECO:0000256" key="3">
    <source>
        <dbReference type="ARBA" id="ARBA00022692"/>
    </source>
</evidence>
<feature type="transmembrane region" description="Helical" evidence="6">
    <location>
        <begin position="202"/>
        <end position="223"/>
    </location>
</feature>
<name>A0A3M8DQN2_9BACL</name>
<reference evidence="7 8" key="1">
    <citation type="submission" date="2018-10" db="EMBL/GenBank/DDBJ databases">
        <title>Phylogenomics of Brevibacillus.</title>
        <authorList>
            <person name="Dunlap C."/>
        </authorList>
    </citation>
    <scope>NUCLEOTIDE SEQUENCE [LARGE SCALE GENOMIC DNA]</scope>
    <source>
        <strain evidence="7 8">JCM 15716</strain>
    </source>
</reference>
<feature type="transmembrane region" description="Helical" evidence="6">
    <location>
        <begin position="134"/>
        <end position="154"/>
    </location>
</feature>
<dbReference type="Pfam" id="PF01810">
    <property type="entry name" value="LysE"/>
    <property type="match status" value="1"/>
</dbReference>
<dbReference type="OrthoDB" id="7874789at2"/>
<evidence type="ECO:0000256" key="2">
    <source>
        <dbReference type="ARBA" id="ARBA00022475"/>
    </source>
</evidence>
<evidence type="ECO:0000313" key="7">
    <source>
        <dbReference type="EMBL" id="RNB89839.1"/>
    </source>
</evidence>
<evidence type="ECO:0000313" key="8">
    <source>
        <dbReference type="Proteomes" id="UP000271031"/>
    </source>
</evidence>
<dbReference type="Proteomes" id="UP000271031">
    <property type="component" value="Unassembled WGS sequence"/>
</dbReference>
<evidence type="ECO:0000256" key="1">
    <source>
        <dbReference type="ARBA" id="ARBA00004651"/>
    </source>
</evidence>
<dbReference type="PANTHER" id="PTHR30086:SF6">
    <property type="entry name" value="AMINO ACID EFFLUX PROTEIN YCGF-RELATED"/>
    <property type="match status" value="1"/>
</dbReference>
<dbReference type="GO" id="GO:0015171">
    <property type="term" value="F:amino acid transmembrane transporter activity"/>
    <property type="evidence" value="ECO:0007669"/>
    <property type="project" value="TreeGrafter"/>
</dbReference>
<comment type="subcellular location">
    <subcellularLocation>
        <location evidence="1">Cell membrane</location>
        <topology evidence="1">Multi-pass membrane protein</topology>
    </subcellularLocation>
</comment>
<evidence type="ECO:0000256" key="4">
    <source>
        <dbReference type="ARBA" id="ARBA00022989"/>
    </source>
</evidence>
<keyword evidence="8" id="KW-1185">Reference proteome</keyword>
<feature type="transmembrane region" description="Helical" evidence="6">
    <location>
        <begin position="83"/>
        <end position="106"/>
    </location>
</feature>
<keyword evidence="2" id="KW-1003">Cell membrane</keyword>
<keyword evidence="4 6" id="KW-1133">Transmembrane helix</keyword>
<accession>A0A3M8DQN2</accession>
<dbReference type="InterPro" id="IPR001123">
    <property type="entry name" value="LeuE-type"/>
</dbReference>
<dbReference type="PANTHER" id="PTHR30086">
    <property type="entry name" value="ARGININE EXPORTER PROTEIN ARGO"/>
    <property type="match status" value="1"/>
</dbReference>
<evidence type="ECO:0000256" key="6">
    <source>
        <dbReference type="SAM" id="Phobius"/>
    </source>
</evidence>
<organism evidence="7 8">
    <name type="scientific">Brevibacillus fluminis</name>
    <dbReference type="NCBI Taxonomy" id="511487"/>
    <lineage>
        <taxon>Bacteria</taxon>
        <taxon>Bacillati</taxon>
        <taxon>Bacillota</taxon>
        <taxon>Bacilli</taxon>
        <taxon>Bacillales</taxon>
        <taxon>Paenibacillaceae</taxon>
        <taxon>Brevibacillus</taxon>
    </lineage>
</organism>
<comment type="caution">
    <text evidence="7">The sequence shown here is derived from an EMBL/GenBank/DDBJ whole genome shotgun (WGS) entry which is preliminary data.</text>
</comment>
<sequence length="241" mass="25453">MRNSLLLSIRKAFWNCWKGNVMGLLLQYLIFGVTLAISIGPVNIELIKRGVTKGFLSSWLVGIGGMTADFLILSIVYVGVGTYLAADLAQLVFGVIGALMLIMIGIQNARTKPPRIDTVSAVSGASQRKEKRSFVTGFLLAIANPLNLVFWAGIYSSLPSGGQSHAMTPSVLLVFIFIGIALANLFVAGLSSLGKSFVKPAGLRLISVASGIVLIGYGCWIGYSTVSAKFAGVVHAFLPGA</sequence>
<feature type="transmembrane region" description="Helical" evidence="6">
    <location>
        <begin position="20"/>
        <end position="44"/>
    </location>
</feature>
<feature type="transmembrane region" description="Helical" evidence="6">
    <location>
        <begin position="166"/>
        <end position="190"/>
    </location>
</feature>
<dbReference type="EMBL" id="RHHQ01000008">
    <property type="protein sequence ID" value="RNB89839.1"/>
    <property type="molecule type" value="Genomic_DNA"/>
</dbReference>
<dbReference type="GO" id="GO:0005886">
    <property type="term" value="C:plasma membrane"/>
    <property type="evidence" value="ECO:0007669"/>
    <property type="project" value="UniProtKB-SubCell"/>
</dbReference>
<dbReference type="AlphaFoldDB" id="A0A3M8DQN2"/>
<protein>
    <submittedName>
        <fullName evidence="7">LysE family translocator</fullName>
    </submittedName>
</protein>
<feature type="transmembrane region" description="Helical" evidence="6">
    <location>
        <begin position="56"/>
        <end position="77"/>
    </location>
</feature>